<dbReference type="Proteomes" id="UP000035009">
    <property type="component" value="Unassembled WGS sequence"/>
</dbReference>
<keyword evidence="1" id="KW-0812">Transmembrane</keyword>
<feature type="transmembrane region" description="Helical" evidence="1">
    <location>
        <begin position="87"/>
        <end position="112"/>
    </location>
</feature>
<accession>M3UIT5</accession>
<keyword evidence="1" id="KW-1133">Transmembrane helix</keyword>
<comment type="caution">
    <text evidence="2">The sequence shown here is derived from an EMBL/GenBank/DDBJ whole genome shotgun (WGS) entry which is preliminary data.</text>
</comment>
<sequence length="159" mass="16146">MNTWAYAGVSVLMAVGLVGIVVPLLPGTVLVAAGILIWAILSGGTAWWVFAAAVACMAVAWTVKYVIGGRSLAKSDVGRWSLVVGGLLGIIGFFVVPVIGLPLGFIVGTVVAEAVRLKDLKAGWTGGITATKTVGLLIVIELAGALAAVAVWLGYTVAT</sequence>
<dbReference type="STRING" id="410332.SAMN04488550_4246"/>
<evidence type="ECO:0000313" key="2">
    <source>
        <dbReference type="EMBL" id="GAC79390.1"/>
    </source>
</evidence>
<feature type="transmembrane region" description="Helical" evidence="1">
    <location>
        <begin position="133"/>
        <end position="155"/>
    </location>
</feature>
<evidence type="ECO:0008006" key="4">
    <source>
        <dbReference type="Google" id="ProtNLM"/>
    </source>
</evidence>
<dbReference type="AlphaFoldDB" id="M3UIT5"/>
<feature type="transmembrane region" description="Helical" evidence="1">
    <location>
        <begin position="6"/>
        <end position="39"/>
    </location>
</feature>
<protein>
    <recommendedName>
        <fullName evidence="4">DUF456 domain-containing protein</fullName>
    </recommendedName>
</protein>
<evidence type="ECO:0000256" key="1">
    <source>
        <dbReference type="SAM" id="Phobius"/>
    </source>
</evidence>
<proteinExistence type="predicted"/>
<evidence type="ECO:0000313" key="3">
    <source>
        <dbReference type="Proteomes" id="UP000035009"/>
    </source>
</evidence>
<name>M3UIT5_GORML</name>
<dbReference type="eggNOG" id="COG2839">
    <property type="taxonomic scope" value="Bacteria"/>
</dbReference>
<dbReference type="Pfam" id="PF04306">
    <property type="entry name" value="DUF456"/>
    <property type="match status" value="1"/>
</dbReference>
<keyword evidence="1" id="KW-0472">Membrane</keyword>
<gene>
    <name evidence="2" type="ORF">GM1_009_00030</name>
</gene>
<feature type="transmembrane region" description="Helical" evidence="1">
    <location>
        <begin position="46"/>
        <end position="67"/>
    </location>
</feature>
<organism evidence="2 3">
    <name type="scientific">Gordonia malaquae NBRC 108250</name>
    <dbReference type="NCBI Taxonomy" id="1223542"/>
    <lineage>
        <taxon>Bacteria</taxon>
        <taxon>Bacillati</taxon>
        <taxon>Actinomycetota</taxon>
        <taxon>Actinomycetes</taxon>
        <taxon>Mycobacteriales</taxon>
        <taxon>Gordoniaceae</taxon>
        <taxon>Gordonia</taxon>
    </lineage>
</organism>
<keyword evidence="3" id="KW-1185">Reference proteome</keyword>
<dbReference type="EMBL" id="BAOP01000009">
    <property type="protein sequence ID" value="GAC79390.1"/>
    <property type="molecule type" value="Genomic_DNA"/>
</dbReference>
<dbReference type="InterPro" id="IPR007403">
    <property type="entry name" value="DUF456"/>
</dbReference>
<reference evidence="2 3" key="1">
    <citation type="submission" date="2013-02" db="EMBL/GenBank/DDBJ databases">
        <title>Whole genome shotgun sequence of Gordonia malaquae NBRC 108250.</title>
        <authorList>
            <person name="Yoshida I."/>
            <person name="Hosoyama A."/>
            <person name="Tsuchikane K."/>
            <person name="Ando Y."/>
            <person name="Baba S."/>
            <person name="Ohji S."/>
            <person name="Hamada M."/>
            <person name="Tamura T."/>
            <person name="Yamazoe A."/>
            <person name="Yamazaki S."/>
            <person name="Fujita N."/>
        </authorList>
    </citation>
    <scope>NUCLEOTIDE SEQUENCE [LARGE SCALE GENOMIC DNA]</scope>
    <source>
        <strain evidence="2 3">NBRC 108250</strain>
    </source>
</reference>